<dbReference type="Proteomes" id="UP000723463">
    <property type="component" value="Unassembled WGS sequence"/>
</dbReference>
<evidence type="ECO:0000256" key="1">
    <source>
        <dbReference type="SAM" id="MobiDB-lite"/>
    </source>
</evidence>
<feature type="region of interest" description="Disordered" evidence="1">
    <location>
        <begin position="225"/>
        <end position="254"/>
    </location>
</feature>
<evidence type="ECO:0000313" key="2">
    <source>
        <dbReference type="EMBL" id="KAF9546426.1"/>
    </source>
</evidence>
<protein>
    <submittedName>
        <fullName evidence="2">Uncharacterized protein</fullName>
    </submittedName>
</protein>
<proteinExistence type="predicted"/>
<reference evidence="2" key="1">
    <citation type="journal article" date="2020" name="Fungal Divers.">
        <title>Resolving the Mortierellaceae phylogeny through synthesis of multi-gene phylogenetics and phylogenomics.</title>
        <authorList>
            <person name="Vandepol N."/>
            <person name="Liber J."/>
            <person name="Desiro A."/>
            <person name="Na H."/>
            <person name="Kennedy M."/>
            <person name="Barry K."/>
            <person name="Grigoriev I.V."/>
            <person name="Miller A.N."/>
            <person name="O'Donnell K."/>
            <person name="Stajich J.E."/>
            <person name="Bonito G."/>
        </authorList>
    </citation>
    <scope>NUCLEOTIDE SEQUENCE</scope>
    <source>
        <strain evidence="2">NRRL 2591</strain>
    </source>
</reference>
<name>A0A9P6K4W4_9FUNG</name>
<dbReference type="EMBL" id="JAAAXW010000056">
    <property type="protein sequence ID" value="KAF9546426.1"/>
    <property type="molecule type" value="Genomic_DNA"/>
</dbReference>
<gene>
    <name evidence="2" type="ORF">EC957_009775</name>
</gene>
<evidence type="ECO:0000313" key="3">
    <source>
        <dbReference type="Proteomes" id="UP000723463"/>
    </source>
</evidence>
<accession>A0A9P6K4W4</accession>
<comment type="caution">
    <text evidence="2">The sequence shown here is derived from an EMBL/GenBank/DDBJ whole genome shotgun (WGS) entry which is preliminary data.</text>
</comment>
<keyword evidence="3" id="KW-1185">Reference proteome</keyword>
<dbReference type="AlphaFoldDB" id="A0A9P6K4W4"/>
<sequence length="254" mass="29308">MANHEQEDEEWFQNMGWHFNSNNDFVDKYGNMFDFGTQSDYYEFVHDKLQVMLHDRLMQDFGFQKIAIPWDPNEDFSRTGDRIPPDCPRVFATKSSAKCVMFVAFSAGTAATLQLYDTYRKEFMRRVKAVVLLDGITGSSHYRKRDGDWLFNNTKTFSQWGCAGSLGNAEEAKTNDHDSVPGVAVVRVFEFLERQHNRFNAQLPDDQYHRIRSLYHRQTSAFGRGVTKPFSTSSSSSSSSRHRLKPIGARNEVK</sequence>
<organism evidence="2 3">
    <name type="scientific">Mortierella hygrophila</name>
    <dbReference type="NCBI Taxonomy" id="979708"/>
    <lineage>
        <taxon>Eukaryota</taxon>
        <taxon>Fungi</taxon>
        <taxon>Fungi incertae sedis</taxon>
        <taxon>Mucoromycota</taxon>
        <taxon>Mortierellomycotina</taxon>
        <taxon>Mortierellomycetes</taxon>
        <taxon>Mortierellales</taxon>
        <taxon>Mortierellaceae</taxon>
        <taxon>Mortierella</taxon>
    </lineage>
</organism>